<dbReference type="InterPro" id="IPR036291">
    <property type="entry name" value="NAD(P)-bd_dom_sf"/>
</dbReference>
<evidence type="ECO:0000313" key="2">
    <source>
        <dbReference type="Proteomes" id="UP000187338"/>
    </source>
</evidence>
<comment type="caution">
    <text evidence="1">The sequence shown here is derived from an EMBL/GenBank/DDBJ whole genome shotgun (WGS) entry which is preliminary data.</text>
</comment>
<reference evidence="2" key="1">
    <citation type="submission" date="2016-12" db="EMBL/GenBank/DDBJ databases">
        <title>Draft Genome Sequences od Carboxydothermus pertinax and islandicus, Hydrogenogenic Carboxydotrophic Bacteria.</title>
        <authorList>
            <person name="Fukuyama Y."/>
            <person name="Ohmae K."/>
            <person name="Yoneda Y."/>
            <person name="Yoshida T."/>
            <person name="Sako Y."/>
        </authorList>
    </citation>
    <scope>NUCLEOTIDE SEQUENCE [LARGE SCALE GENOMIC DNA]</scope>
    <source>
        <strain evidence="2">SET</strain>
    </source>
</reference>
<dbReference type="SUPFAM" id="SSF51735">
    <property type="entry name" value="NAD(P)-binding Rossmann-fold domains"/>
    <property type="match status" value="1"/>
</dbReference>
<dbReference type="AlphaFoldDB" id="A0A1L8CZZ1"/>
<keyword evidence="2" id="KW-1185">Reference proteome</keyword>
<sequence length="127" mass="13997">MVDKKIRVGLVGAGKTGTPLLEQLLDADFIEVVGVADVDFGAPGILLAKEKGIFITRDFLDIAKMGKKVDLIIETTGIPEVRQQLRWFMKETGNNHTIIVPELVAILMQSLAAGKLVETYHGYQKYL</sequence>
<organism evidence="1 2">
    <name type="scientific">Carboxydothermus islandicus</name>
    <dbReference type="NCBI Taxonomy" id="661089"/>
    <lineage>
        <taxon>Bacteria</taxon>
        <taxon>Bacillati</taxon>
        <taxon>Bacillota</taxon>
        <taxon>Clostridia</taxon>
        <taxon>Thermoanaerobacterales</taxon>
        <taxon>Thermoanaerobacteraceae</taxon>
        <taxon>Carboxydothermus</taxon>
    </lineage>
</organism>
<dbReference type="EMBL" id="BDJL01000007">
    <property type="protein sequence ID" value="GAV24464.1"/>
    <property type="molecule type" value="Genomic_DNA"/>
</dbReference>
<proteinExistence type="predicted"/>
<dbReference type="Proteomes" id="UP000187338">
    <property type="component" value="Unassembled WGS sequence"/>
</dbReference>
<gene>
    <name evidence="1" type="ORF">ciss_03970</name>
</gene>
<name>A0A1L8CZZ1_9THEO</name>
<dbReference type="OrthoDB" id="3192at2"/>
<dbReference type="Gene3D" id="3.40.50.720">
    <property type="entry name" value="NAD(P)-binding Rossmann-like Domain"/>
    <property type="match status" value="1"/>
</dbReference>
<dbReference type="STRING" id="661089.ciss_03970"/>
<protein>
    <submittedName>
        <fullName evidence="1">Oxidoreductase</fullName>
    </submittedName>
</protein>
<dbReference type="RefSeq" id="WP_075864664.1">
    <property type="nucleotide sequence ID" value="NZ_BDJL01000007.1"/>
</dbReference>
<accession>A0A1L8CZZ1</accession>
<evidence type="ECO:0000313" key="1">
    <source>
        <dbReference type="EMBL" id="GAV24464.1"/>
    </source>
</evidence>